<feature type="transmembrane region" description="Helical" evidence="1">
    <location>
        <begin position="263"/>
        <end position="279"/>
    </location>
</feature>
<feature type="transmembrane region" description="Helical" evidence="1">
    <location>
        <begin position="374"/>
        <end position="394"/>
    </location>
</feature>
<feature type="transmembrane region" description="Helical" evidence="1">
    <location>
        <begin position="187"/>
        <end position="207"/>
    </location>
</feature>
<keyword evidence="1" id="KW-0812">Transmembrane</keyword>
<accession>A0ABR6BEL4</accession>
<keyword evidence="1" id="KW-0472">Membrane</keyword>
<feature type="transmembrane region" description="Helical" evidence="1">
    <location>
        <begin position="133"/>
        <end position="152"/>
    </location>
</feature>
<feature type="transmembrane region" description="Helical" evidence="1">
    <location>
        <begin position="101"/>
        <end position="121"/>
    </location>
</feature>
<organism evidence="2 3">
    <name type="scientific">Kutzneria viridogrisea</name>
    <dbReference type="NCBI Taxonomy" id="47990"/>
    <lineage>
        <taxon>Bacteria</taxon>
        <taxon>Bacillati</taxon>
        <taxon>Actinomycetota</taxon>
        <taxon>Actinomycetes</taxon>
        <taxon>Pseudonocardiales</taxon>
        <taxon>Pseudonocardiaceae</taxon>
        <taxon>Kutzneria</taxon>
    </lineage>
</organism>
<protein>
    <recommendedName>
        <fullName evidence="4">MFS transporter</fullName>
    </recommendedName>
</protein>
<keyword evidence="1" id="KW-1133">Transmembrane helix</keyword>
<proteinExistence type="predicted"/>
<evidence type="ECO:0000256" key="1">
    <source>
        <dbReference type="SAM" id="Phobius"/>
    </source>
</evidence>
<dbReference type="Proteomes" id="UP000517916">
    <property type="component" value="Unassembled WGS sequence"/>
</dbReference>
<evidence type="ECO:0000313" key="3">
    <source>
        <dbReference type="Proteomes" id="UP000517916"/>
    </source>
</evidence>
<keyword evidence="3" id="KW-1185">Reference proteome</keyword>
<comment type="caution">
    <text evidence="2">The sequence shown here is derived from an EMBL/GenBank/DDBJ whole genome shotgun (WGS) entry which is preliminary data.</text>
</comment>
<dbReference type="EMBL" id="JACJID010000002">
    <property type="protein sequence ID" value="MBA8925029.1"/>
    <property type="molecule type" value="Genomic_DNA"/>
</dbReference>
<name>A0ABR6BEL4_9PSEU</name>
<reference evidence="2 3" key="1">
    <citation type="submission" date="2020-08" db="EMBL/GenBank/DDBJ databases">
        <title>Genomic Encyclopedia of Archaeal and Bacterial Type Strains, Phase II (KMG-II): from individual species to whole genera.</title>
        <authorList>
            <person name="Goeker M."/>
        </authorList>
    </citation>
    <scope>NUCLEOTIDE SEQUENCE [LARGE SCALE GENOMIC DNA]</scope>
    <source>
        <strain evidence="2 3">DSM 43850</strain>
    </source>
</reference>
<feature type="transmembrane region" description="Helical" evidence="1">
    <location>
        <begin position="332"/>
        <end position="354"/>
    </location>
</feature>
<feature type="transmembrane region" description="Helical" evidence="1">
    <location>
        <begin position="45"/>
        <end position="65"/>
    </location>
</feature>
<evidence type="ECO:0000313" key="2">
    <source>
        <dbReference type="EMBL" id="MBA8925029.1"/>
    </source>
</evidence>
<evidence type="ECO:0008006" key="4">
    <source>
        <dbReference type="Google" id="ProtNLM"/>
    </source>
</evidence>
<dbReference type="RefSeq" id="WP_182837174.1">
    <property type="nucleotide sequence ID" value="NZ_BAAABQ010000033.1"/>
</dbReference>
<sequence>MTERASGNRVVLVAGLLAAAGVAANGGQQSELVVYASGRLGSGSTVLDAALTLAALVAATALGLLGNRRWPVLLLATAPLHAVLLVAALDPPAVNGSLRTALVAIATFARVLGLLGVLGAAQDLVRRSGAVPGAVLTGAVIGCYSVGGYLQAFGVGPVLIGAGLVGGVLAGLIRRPTGGLDGADRRAALVGTIGAALALLPTLLPAISPQEQLGLTGTAFLLGTLVLGGLLGLPTLGWLLALGLVTVGVSWPLLALVSTAGGTAWLIVGLVVGAGLAVLGVRTWLACALCLLAALIAHYLDQAPAGPALAAVLATLVLAGASAAAPLTSRSALPAVGGPLLAVAVTAGSELALWAQVAWGGQTTGTVFGGSGSVLYAVPALVAAAVLIAALAVVELRQSRTG</sequence>
<feature type="transmembrane region" description="Helical" evidence="1">
    <location>
        <begin position="158"/>
        <end position="175"/>
    </location>
</feature>
<feature type="transmembrane region" description="Helical" evidence="1">
    <location>
        <begin position="306"/>
        <end position="325"/>
    </location>
</feature>
<feature type="transmembrane region" description="Helical" evidence="1">
    <location>
        <begin position="72"/>
        <end position="89"/>
    </location>
</feature>
<gene>
    <name evidence="2" type="ORF">BC739_002228</name>
</gene>
<feature type="transmembrane region" description="Helical" evidence="1">
    <location>
        <begin position="238"/>
        <end position="257"/>
    </location>
</feature>